<name>A0ABU4LFI4_9ACTN</name>
<protein>
    <submittedName>
        <fullName evidence="3">Alpha/beta hydrolase</fullName>
    </submittedName>
</protein>
<evidence type="ECO:0000313" key="3">
    <source>
        <dbReference type="EMBL" id="MDX2914547.1"/>
    </source>
</evidence>
<comment type="caution">
    <text evidence="3">The sequence shown here is derived from an EMBL/GenBank/DDBJ whole genome shotgun (WGS) entry which is preliminary data.</text>
</comment>
<sequence length="321" mass="34381">MSYAFDPELAQWAAMINDLPFADIAAARDAEKAMTANMPVYEPAQPVDVRDTLAPGPEGAPRIPVRIYTPTAARAEGAGLPGLVYMHGGGYVLGTREFCHSDLLRIADQVGAVVVSVDYRLAPEHPFPAGLEDSYAVLVWTAAHAAELGIDPARLAVGGDSAGAGLATAVSLLARDRRGPALCFQYLGVPKLDDRLTTPSMQAFTDTPVWNRPIAEICWNHYLGGEEHRGGPDVSPYAAPARAEDVSALPPAFVYVCEFDPLRDEGLTYAQRLTQAGVPTELHLYPGTFHGSTGFTMTAIGRKMVGDVLDGLRRGLARREP</sequence>
<dbReference type="Proteomes" id="UP001271723">
    <property type="component" value="Unassembled WGS sequence"/>
</dbReference>
<dbReference type="GO" id="GO:0016787">
    <property type="term" value="F:hydrolase activity"/>
    <property type="evidence" value="ECO:0007669"/>
    <property type="project" value="UniProtKB-KW"/>
</dbReference>
<evidence type="ECO:0000259" key="2">
    <source>
        <dbReference type="Pfam" id="PF07859"/>
    </source>
</evidence>
<dbReference type="Gene3D" id="3.40.50.1820">
    <property type="entry name" value="alpha/beta hydrolase"/>
    <property type="match status" value="1"/>
</dbReference>
<feature type="domain" description="Alpha/beta hydrolase fold-3" evidence="2">
    <location>
        <begin position="83"/>
        <end position="291"/>
    </location>
</feature>
<proteinExistence type="predicted"/>
<dbReference type="InterPro" id="IPR029058">
    <property type="entry name" value="AB_hydrolase_fold"/>
</dbReference>
<dbReference type="InterPro" id="IPR050300">
    <property type="entry name" value="GDXG_lipolytic_enzyme"/>
</dbReference>
<dbReference type="InterPro" id="IPR013094">
    <property type="entry name" value="AB_hydrolase_3"/>
</dbReference>
<evidence type="ECO:0000256" key="1">
    <source>
        <dbReference type="ARBA" id="ARBA00022801"/>
    </source>
</evidence>
<organism evidence="3 4">
    <name type="scientific">Streptomyces griseiscabiei</name>
    <dbReference type="NCBI Taxonomy" id="2993540"/>
    <lineage>
        <taxon>Bacteria</taxon>
        <taxon>Bacillati</taxon>
        <taxon>Actinomycetota</taxon>
        <taxon>Actinomycetes</taxon>
        <taxon>Kitasatosporales</taxon>
        <taxon>Streptomycetaceae</taxon>
        <taxon>Streptomyces</taxon>
    </lineage>
</organism>
<dbReference type="RefSeq" id="WP_086755983.1">
    <property type="nucleotide sequence ID" value="NZ_JAGJBZ010000001.1"/>
</dbReference>
<reference evidence="3 4" key="1">
    <citation type="journal article" date="2023" name="Microb. Genom.">
        <title>Mesoterricola silvestris gen. nov., sp. nov., Mesoterricola sediminis sp. nov., Geothrix oryzae sp. nov., Geothrix edaphica sp. nov., Geothrix rubra sp. nov., and Geothrix limicola sp. nov., six novel members of Acidobacteriota isolated from soils.</title>
        <authorList>
            <person name="Weisberg A.J."/>
            <person name="Pearce E."/>
            <person name="Kramer C.G."/>
            <person name="Chang J.H."/>
            <person name="Clarke C.R."/>
        </authorList>
    </citation>
    <scope>NUCLEOTIDE SEQUENCE [LARGE SCALE GENOMIC DNA]</scope>
    <source>
        <strain evidence="3 4">NRRL_B-2795</strain>
    </source>
</reference>
<dbReference type="EMBL" id="JARAVY010000021">
    <property type="protein sequence ID" value="MDX2914547.1"/>
    <property type="molecule type" value="Genomic_DNA"/>
</dbReference>
<dbReference type="PANTHER" id="PTHR48081">
    <property type="entry name" value="AB HYDROLASE SUPERFAMILY PROTEIN C4A8.06C"/>
    <property type="match status" value="1"/>
</dbReference>
<dbReference type="PANTHER" id="PTHR48081:SF8">
    <property type="entry name" value="ALPHA_BETA HYDROLASE FOLD-3 DOMAIN-CONTAINING PROTEIN-RELATED"/>
    <property type="match status" value="1"/>
</dbReference>
<evidence type="ECO:0000313" key="4">
    <source>
        <dbReference type="Proteomes" id="UP001271723"/>
    </source>
</evidence>
<dbReference type="Pfam" id="PF07859">
    <property type="entry name" value="Abhydrolase_3"/>
    <property type="match status" value="1"/>
</dbReference>
<dbReference type="SUPFAM" id="SSF53474">
    <property type="entry name" value="alpha/beta-Hydrolases"/>
    <property type="match status" value="1"/>
</dbReference>
<accession>A0ABU4LFI4</accession>
<keyword evidence="1 3" id="KW-0378">Hydrolase</keyword>
<keyword evidence="4" id="KW-1185">Reference proteome</keyword>
<gene>
    <name evidence="3" type="ORF">PV517_38480</name>
</gene>